<organism evidence="2 3">
    <name type="scientific">Cucumis melo var. makuwa</name>
    <name type="common">Oriental melon</name>
    <dbReference type="NCBI Taxonomy" id="1194695"/>
    <lineage>
        <taxon>Eukaryota</taxon>
        <taxon>Viridiplantae</taxon>
        <taxon>Streptophyta</taxon>
        <taxon>Embryophyta</taxon>
        <taxon>Tracheophyta</taxon>
        <taxon>Spermatophyta</taxon>
        <taxon>Magnoliopsida</taxon>
        <taxon>eudicotyledons</taxon>
        <taxon>Gunneridae</taxon>
        <taxon>Pentapetalae</taxon>
        <taxon>rosids</taxon>
        <taxon>fabids</taxon>
        <taxon>Cucurbitales</taxon>
        <taxon>Cucurbitaceae</taxon>
        <taxon>Benincaseae</taxon>
        <taxon>Cucumis</taxon>
    </lineage>
</organism>
<dbReference type="Pfam" id="PF24626">
    <property type="entry name" value="SH3_Tf2-1"/>
    <property type="match status" value="1"/>
</dbReference>
<sequence length="173" mass="20477">MQYHEIEFEEDYDEEIEIKEDEEDLPMIKALLKRTPLELSAITTHGIVDMEVVGKKVEKDVELQKIIERLKENPKEEEDWTMDFIEGLPLAGRVNVIMVVVDRLTKKKCEKLAPKYYEPYRIKEEIGEVVYRLELPPEAAIHDVFHISQLKLKLGKQQRVQHQHPKLIEEFEL</sequence>
<accession>A0A5A7TN17</accession>
<dbReference type="InterPro" id="IPR056924">
    <property type="entry name" value="SH3_Tf2-1"/>
</dbReference>
<dbReference type="PANTHER" id="PTHR46148">
    <property type="entry name" value="CHROMO DOMAIN-CONTAINING PROTEIN"/>
    <property type="match status" value="1"/>
</dbReference>
<dbReference type="AlphaFoldDB" id="A0A5A7TN17"/>
<evidence type="ECO:0000259" key="1">
    <source>
        <dbReference type="Pfam" id="PF24626"/>
    </source>
</evidence>
<protein>
    <submittedName>
        <fullName evidence="2">Disease resistance protein</fullName>
    </submittedName>
</protein>
<name>A0A5A7TN17_CUCMM</name>
<evidence type="ECO:0000313" key="2">
    <source>
        <dbReference type="EMBL" id="KAA0043436.1"/>
    </source>
</evidence>
<gene>
    <name evidence="2" type="ORF">E6C27_scaffold1639G00480</name>
</gene>
<evidence type="ECO:0000313" key="3">
    <source>
        <dbReference type="Proteomes" id="UP000321393"/>
    </source>
</evidence>
<reference evidence="2 3" key="1">
    <citation type="submission" date="2019-08" db="EMBL/GenBank/DDBJ databases">
        <title>Draft genome sequences of two oriental melons (Cucumis melo L. var makuwa).</title>
        <authorList>
            <person name="Kwon S.-Y."/>
        </authorList>
    </citation>
    <scope>NUCLEOTIDE SEQUENCE [LARGE SCALE GENOMIC DNA]</scope>
    <source>
        <strain evidence="3">cv. SW 3</strain>
        <tissue evidence="2">Leaf</tissue>
    </source>
</reference>
<comment type="caution">
    <text evidence="2">The sequence shown here is derived from an EMBL/GenBank/DDBJ whole genome shotgun (WGS) entry which is preliminary data.</text>
</comment>
<dbReference type="OrthoDB" id="5554229at2759"/>
<proteinExistence type="predicted"/>
<dbReference type="Proteomes" id="UP000321393">
    <property type="component" value="Unassembled WGS sequence"/>
</dbReference>
<dbReference type="EMBL" id="SSTE01015270">
    <property type="protein sequence ID" value="KAA0043436.1"/>
    <property type="molecule type" value="Genomic_DNA"/>
</dbReference>
<feature type="domain" description="Tf2-1-like SH3-like" evidence="1">
    <location>
        <begin position="103"/>
        <end position="151"/>
    </location>
</feature>
<dbReference type="PANTHER" id="PTHR46148:SF57">
    <property type="entry name" value="OS12G0499874 PROTEIN"/>
    <property type="match status" value="1"/>
</dbReference>